<dbReference type="GO" id="GO:0055085">
    <property type="term" value="P:transmembrane transport"/>
    <property type="evidence" value="ECO:0007669"/>
    <property type="project" value="InterPro"/>
</dbReference>
<evidence type="ECO:0000256" key="1">
    <source>
        <dbReference type="ARBA" id="ARBA00004651"/>
    </source>
</evidence>
<evidence type="ECO:0000256" key="4">
    <source>
        <dbReference type="ARBA" id="ARBA00022692"/>
    </source>
</evidence>
<evidence type="ECO:0000256" key="3">
    <source>
        <dbReference type="ARBA" id="ARBA00022475"/>
    </source>
</evidence>
<dbReference type="InterPro" id="IPR051393">
    <property type="entry name" value="ABC_transporter_permease"/>
</dbReference>
<reference evidence="9 10" key="1">
    <citation type="submission" date="2013-12" db="EMBL/GenBank/DDBJ databases">
        <title>Comparative genomics of Petrotoga isolates.</title>
        <authorList>
            <person name="Nesbo C.L."/>
            <person name="Charchuk R."/>
            <person name="Chow K."/>
        </authorList>
    </citation>
    <scope>NUCLEOTIDE SEQUENCE [LARGE SCALE GENOMIC DNA]</scope>
    <source>
        <strain evidence="9 10">DSM 13574</strain>
    </source>
</reference>
<gene>
    <name evidence="9" type="ORF">X929_02590</name>
</gene>
<dbReference type="AlphaFoldDB" id="A0A2K1P4E6"/>
<feature type="transmembrane region" description="Helical" evidence="7">
    <location>
        <begin position="257"/>
        <end position="276"/>
    </location>
</feature>
<comment type="subcellular location">
    <subcellularLocation>
        <location evidence="1 7">Cell membrane</location>
        <topology evidence="1 7">Multi-pass membrane protein</topology>
    </subcellularLocation>
</comment>
<organism evidence="9 10">
    <name type="scientific">Petrotoga olearia DSM 13574</name>
    <dbReference type="NCBI Taxonomy" id="1122955"/>
    <lineage>
        <taxon>Bacteria</taxon>
        <taxon>Thermotogati</taxon>
        <taxon>Thermotogota</taxon>
        <taxon>Thermotogae</taxon>
        <taxon>Petrotogales</taxon>
        <taxon>Petrotogaceae</taxon>
        <taxon>Petrotoga</taxon>
    </lineage>
</organism>
<feature type="transmembrane region" description="Helical" evidence="7">
    <location>
        <begin position="69"/>
        <end position="90"/>
    </location>
</feature>
<dbReference type="CDD" id="cd06261">
    <property type="entry name" value="TM_PBP2"/>
    <property type="match status" value="1"/>
</dbReference>
<feature type="transmembrane region" description="Helical" evidence="7">
    <location>
        <begin position="210"/>
        <end position="229"/>
    </location>
</feature>
<protein>
    <submittedName>
        <fullName evidence="9">Sugar ABC transporter permease</fullName>
    </submittedName>
</protein>
<feature type="transmembrane region" description="Helical" evidence="7">
    <location>
        <begin position="9"/>
        <end position="28"/>
    </location>
</feature>
<dbReference type="SUPFAM" id="SSF161098">
    <property type="entry name" value="MetI-like"/>
    <property type="match status" value="1"/>
</dbReference>
<dbReference type="PANTHER" id="PTHR30193">
    <property type="entry name" value="ABC TRANSPORTER PERMEASE PROTEIN"/>
    <property type="match status" value="1"/>
</dbReference>
<dbReference type="InterPro" id="IPR000515">
    <property type="entry name" value="MetI-like"/>
</dbReference>
<dbReference type="Pfam" id="PF00528">
    <property type="entry name" value="BPD_transp_1"/>
    <property type="match status" value="1"/>
</dbReference>
<dbReference type="EMBL" id="AZRL01000004">
    <property type="protein sequence ID" value="PNR97645.1"/>
    <property type="molecule type" value="Genomic_DNA"/>
</dbReference>
<comment type="similarity">
    <text evidence="7">Belongs to the binding-protein-dependent transport system permease family.</text>
</comment>
<keyword evidence="3" id="KW-1003">Cell membrane</keyword>
<name>A0A2K1P4E6_9BACT</name>
<keyword evidence="2 7" id="KW-0813">Transport</keyword>
<dbReference type="InterPro" id="IPR035906">
    <property type="entry name" value="MetI-like_sf"/>
</dbReference>
<evidence type="ECO:0000256" key="6">
    <source>
        <dbReference type="ARBA" id="ARBA00023136"/>
    </source>
</evidence>
<comment type="caution">
    <text evidence="9">The sequence shown here is derived from an EMBL/GenBank/DDBJ whole genome shotgun (WGS) entry which is preliminary data.</text>
</comment>
<evidence type="ECO:0000313" key="10">
    <source>
        <dbReference type="Proteomes" id="UP000236434"/>
    </source>
</evidence>
<dbReference type="GO" id="GO:0005886">
    <property type="term" value="C:plasma membrane"/>
    <property type="evidence" value="ECO:0007669"/>
    <property type="project" value="UniProtKB-SubCell"/>
</dbReference>
<dbReference type="RefSeq" id="WP_211286715.1">
    <property type="nucleotide sequence ID" value="NZ_AZRL01000004.1"/>
</dbReference>
<feature type="transmembrane region" description="Helical" evidence="7">
    <location>
        <begin position="151"/>
        <end position="173"/>
    </location>
</feature>
<feature type="transmembrane region" description="Helical" evidence="7">
    <location>
        <begin position="102"/>
        <end position="122"/>
    </location>
</feature>
<dbReference type="Gene3D" id="1.10.3720.10">
    <property type="entry name" value="MetI-like"/>
    <property type="match status" value="1"/>
</dbReference>
<evidence type="ECO:0000313" key="9">
    <source>
        <dbReference type="EMBL" id="PNR97645.1"/>
    </source>
</evidence>
<sequence>MKKNSIKGYLFFLPFGVLYGLFLIYPLINGFRMSFFDWDLFGEPQFIGLQNFSKMFNDPTFWSSLWHTIYFVILTVPILVILGFLMALLLNSKIYMKRLFRMLFFFPYVLSITIVCSIWAFLYQPHFGIIDKIFEIIGINYTGWLLDPKTAMPAIALTTIWWTLGFNVILYLAGLQEISDSVYEAATIDGANSFQKTIFITIPLLKRTHALVLVLQTIASLQIFGQVYIMTGGGPQGSTRVLIQYIYDQGFRYFRMGYAQAMALFFFAIMFVIAFIQIRLTLRTGGE</sequence>
<feature type="domain" description="ABC transmembrane type-1" evidence="8">
    <location>
        <begin position="65"/>
        <end position="277"/>
    </location>
</feature>
<evidence type="ECO:0000256" key="2">
    <source>
        <dbReference type="ARBA" id="ARBA00022448"/>
    </source>
</evidence>
<proteinExistence type="inferred from homology"/>
<evidence type="ECO:0000256" key="7">
    <source>
        <dbReference type="RuleBase" id="RU363032"/>
    </source>
</evidence>
<dbReference type="PANTHER" id="PTHR30193:SF37">
    <property type="entry name" value="INNER MEMBRANE ABC TRANSPORTER PERMEASE PROTEIN YCJO"/>
    <property type="match status" value="1"/>
</dbReference>
<dbReference type="Proteomes" id="UP000236434">
    <property type="component" value="Unassembled WGS sequence"/>
</dbReference>
<keyword evidence="4 7" id="KW-0812">Transmembrane</keyword>
<keyword evidence="5 7" id="KW-1133">Transmembrane helix</keyword>
<dbReference type="PROSITE" id="PS50928">
    <property type="entry name" value="ABC_TM1"/>
    <property type="match status" value="1"/>
</dbReference>
<keyword evidence="6 7" id="KW-0472">Membrane</keyword>
<evidence type="ECO:0000256" key="5">
    <source>
        <dbReference type="ARBA" id="ARBA00022989"/>
    </source>
</evidence>
<evidence type="ECO:0000259" key="8">
    <source>
        <dbReference type="PROSITE" id="PS50928"/>
    </source>
</evidence>
<accession>A0A2K1P4E6</accession>